<dbReference type="InterPro" id="IPR029787">
    <property type="entry name" value="Nucleotide_cyclase"/>
</dbReference>
<dbReference type="AlphaFoldDB" id="E4U0I0"/>
<dbReference type="EMBL" id="CP002355">
    <property type="protein sequence ID" value="ADR34297.1"/>
    <property type="molecule type" value="Genomic_DNA"/>
</dbReference>
<dbReference type="OrthoDB" id="9812260at2"/>
<evidence type="ECO:0000313" key="6">
    <source>
        <dbReference type="Proteomes" id="UP000008721"/>
    </source>
</evidence>
<dbReference type="Proteomes" id="UP000008721">
    <property type="component" value="Chromosome"/>
</dbReference>
<keyword evidence="6" id="KW-1185">Reference proteome</keyword>
<dbReference type="InterPro" id="IPR000014">
    <property type="entry name" value="PAS"/>
</dbReference>
<feature type="modified residue" description="4-aspartylphosphate" evidence="1">
    <location>
        <position position="55"/>
    </location>
</feature>
<dbReference type="CDD" id="cd00130">
    <property type="entry name" value="PAS"/>
    <property type="match status" value="1"/>
</dbReference>
<dbReference type="PANTHER" id="PTHR46663">
    <property type="entry name" value="DIGUANYLATE CYCLASE DGCT-RELATED"/>
    <property type="match status" value="1"/>
</dbReference>
<dbReference type="InterPro" id="IPR011006">
    <property type="entry name" value="CheY-like_superfamily"/>
</dbReference>
<dbReference type="InterPro" id="IPR000700">
    <property type="entry name" value="PAS-assoc_C"/>
</dbReference>
<dbReference type="FunFam" id="3.30.70.270:FF:000001">
    <property type="entry name" value="Diguanylate cyclase domain protein"/>
    <property type="match status" value="1"/>
</dbReference>
<dbReference type="eggNOG" id="COG2199">
    <property type="taxonomic scope" value="Bacteria"/>
</dbReference>
<dbReference type="PROSITE" id="PS50113">
    <property type="entry name" value="PAC"/>
    <property type="match status" value="1"/>
</dbReference>
<evidence type="ECO:0000313" key="5">
    <source>
        <dbReference type="EMBL" id="ADR34297.1"/>
    </source>
</evidence>
<dbReference type="InterPro" id="IPR000160">
    <property type="entry name" value="GGDEF_dom"/>
</dbReference>
<evidence type="ECO:0000259" key="3">
    <source>
        <dbReference type="PROSITE" id="PS50113"/>
    </source>
</evidence>
<feature type="domain" description="Response regulatory" evidence="2">
    <location>
        <begin position="6"/>
        <end position="120"/>
    </location>
</feature>
<dbReference type="Gene3D" id="3.40.50.2300">
    <property type="match status" value="1"/>
</dbReference>
<dbReference type="GO" id="GO:0003824">
    <property type="term" value="F:catalytic activity"/>
    <property type="evidence" value="ECO:0007669"/>
    <property type="project" value="UniProtKB-ARBA"/>
</dbReference>
<dbReference type="Pfam" id="PF08448">
    <property type="entry name" value="PAS_4"/>
    <property type="match status" value="1"/>
</dbReference>
<organism evidence="5 6">
    <name type="scientific">Sulfuricurvum kujiense (strain ATCC BAA-921 / DSM 16994 / JCM 11577 / YK-1)</name>
    <dbReference type="NCBI Taxonomy" id="709032"/>
    <lineage>
        <taxon>Bacteria</taxon>
        <taxon>Pseudomonadati</taxon>
        <taxon>Campylobacterota</taxon>
        <taxon>Epsilonproteobacteria</taxon>
        <taxon>Campylobacterales</taxon>
        <taxon>Sulfurimonadaceae</taxon>
        <taxon>Sulfuricurvum</taxon>
    </lineage>
</organism>
<dbReference type="CDD" id="cd01949">
    <property type="entry name" value="GGDEF"/>
    <property type="match status" value="1"/>
</dbReference>
<dbReference type="SUPFAM" id="SSF55785">
    <property type="entry name" value="PYP-like sensor domain (PAS domain)"/>
    <property type="match status" value="1"/>
</dbReference>
<protein>
    <submittedName>
        <fullName evidence="5">Response regulator receiver modulated diguanylate cyclase with PAS/PAC sensor</fullName>
    </submittedName>
</protein>
<dbReference type="PROSITE" id="PS50887">
    <property type="entry name" value="GGDEF"/>
    <property type="match status" value="1"/>
</dbReference>
<dbReference type="eggNOG" id="COG0745">
    <property type="taxonomic scope" value="Bacteria"/>
</dbReference>
<gene>
    <name evidence="5" type="ordered locus">Sulku_1636</name>
</gene>
<dbReference type="CDD" id="cd00156">
    <property type="entry name" value="REC"/>
    <property type="match status" value="1"/>
</dbReference>
<dbReference type="Pfam" id="PF00072">
    <property type="entry name" value="Response_reg"/>
    <property type="match status" value="1"/>
</dbReference>
<evidence type="ECO:0000259" key="2">
    <source>
        <dbReference type="PROSITE" id="PS50110"/>
    </source>
</evidence>
<dbReference type="InterPro" id="IPR043128">
    <property type="entry name" value="Rev_trsase/Diguanyl_cyclase"/>
</dbReference>
<sequence length="444" mass="50138">MLKQFSLLYIEEDETTAHAFLSEFEKFFNSVFIARSAEEGISIFEISHPDMVVTDLQLSSLDGLEFIKRLRAIESKVPIIVNSAFNDPHLLLKSIALSVNDYILKPTNTNLMLQALRKAARILSYEKSLARSHKMMQTIIDEIPDPIMYIELDMRVKMMNKAAKALGGEGLTELYPKCNKISDETSGGCSNGSHPCPINDIIKTKSPTTVRHVHTDKEGKKHHIDVHAKPIFDHDGAIVAYLEIRQDISAYLDVQKQLILETKKLTHLSMHDSLTQLPNRRLLENRINHAIEQKNRSGGGFGIFFIDLDHFKEINDSLGHLIGDELLIQIAKRIQKVIRKADTIARNGGDEFVLIIDSGASDAHYATVAEKILNLFQEPFRIDGYEINSACSIGISMFPKDGQSVETLLHHADIAMYASKKAGRQQFSFYHSYESKQIYPMIQD</sequence>
<dbReference type="InterPro" id="IPR035965">
    <property type="entry name" value="PAS-like_dom_sf"/>
</dbReference>
<dbReference type="SUPFAM" id="SSF52172">
    <property type="entry name" value="CheY-like"/>
    <property type="match status" value="1"/>
</dbReference>
<feature type="domain" description="GGDEF" evidence="4">
    <location>
        <begin position="299"/>
        <end position="432"/>
    </location>
</feature>
<dbReference type="eggNOG" id="COG3829">
    <property type="taxonomic scope" value="Bacteria"/>
</dbReference>
<dbReference type="KEGG" id="sku:Sulku_1636"/>
<dbReference type="Gene3D" id="3.30.70.270">
    <property type="match status" value="1"/>
</dbReference>
<accession>E4U0I0</accession>
<name>E4U0I0_SULKY</name>
<dbReference type="PROSITE" id="PS50110">
    <property type="entry name" value="RESPONSE_REGULATORY"/>
    <property type="match status" value="1"/>
</dbReference>
<dbReference type="InterPro" id="IPR001789">
    <property type="entry name" value="Sig_transdc_resp-reg_receiver"/>
</dbReference>
<proteinExistence type="predicted"/>
<dbReference type="PANTHER" id="PTHR46663:SF3">
    <property type="entry name" value="SLL0267 PROTEIN"/>
    <property type="match status" value="1"/>
</dbReference>
<dbReference type="SUPFAM" id="SSF55073">
    <property type="entry name" value="Nucleotide cyclase"/>
    <property type="match status" value="1"/>
</dbReference>
<dbReference type="GO" id="GO:0000160">
    <property type="term" value="P:phosphorelay signal transduction system"/>
    <property type="evidence" value="ECO:0007669"/>
    <property type="project" value="InterPro"/>
</dbReference>
<evidence type="ECO:0000256" key="1">
    <source>
        <dbReference type="PROSITE-ProRule" id="PRU00169"/>
    </source>
</evidence>
<feature type="domain" description="PAC" evidence="3">
    <location>
        <begin position="206"/>
        <end position="260"/>
    </location>
</feature>
<dbReference type="Pfam" id="PF00990">
    <property type="entry name" value="GGDEF"/>
    <property type="match status" value="1"/>
</dbReference>
<dbReference type="NCBIfam" id="TIGR00254">
    <property type="entry name" value="GGDEF"/>
    <property type="match status" value="1"/>
</dbReference>
<evidence type="ECO:0000259" key="4">
    <source>
        <dbReference type="PROSITE" id="PS50887"/>
    </source>
</evidence>
<dbReference type="RefSeq" id="WP_013460494.1">
    <property type="nucleotide sequence ID" value="NC_014762.1"/>
</dbReference>
<reference evidence="5 6" key="1">
    <citation type="journal article" date="2012" name="Stand. Genomic Sci.">
        <title>Complete genome sequence of the sulfur compounds oxidizing chemolithoautotroph Sulfuricurvum kujiense type strain (YK-1(T)).</title>
        <authorList>
            <person name="Han C."/>
            <person name="Kotsyurbenko O."/>
            <person name="Chertkov O."/>
            <person name="Held B."/>
            <person name="Lapidus A."/>
            <person name="Nolan M."/>
            <person name="Lucas S."/>
            <person name="Hammon N."/>
            <person name="Deshpande S."/>
            <person name="Cheng J.F."/>
            <person name="Tapia R."/>
            <person name="Goodwin L.A."/>
            <person name="Pitluck S."/>
            <person name="Liolios K."/>
            <person name="Pagani I."/>
            <person name="Ivanova N."/>
            <person name="Mavromatis K."/>
            <person name="Mikhailova N."/>
            <person name="Pati A."/>
            <person name="Chen A."/>
            <person name="Palaniappan K."/>
            <person name="Land M."/>
            <person name="Hauser L."/>
            <person name="Chang Y.J."/>
            <person name="Jeffries C.D."/>
            <person name="Brambilla E.M."/>
            <person name="Rohde M."/>
            <person name="Spring S."/>
            <person name="Sikorski J."/>
            <person name="Goker M."/>
            <person name="Woyke T."/>
            <person name="Bristow J."/>
            <person name="Eisen J.A."/>
            <person name="Markowitz V."/>
            <person name="Hugenholtz P."/>
            <person name="Kyrpides N.C."/>
            <person name="Klenk H.P."/>
            <person name="Detter J.C."/>
        </authorList>
    </citation>
    <scope>NUCLEOTIDE SEQUENCE [LARGE SCALE GENOMIC DNA]</scope>
    <source>
        <strain evidence="6">ATCC BAA-921 / DSM 16994 / JCM 11577 / YK-1</strain>
    </source>
</reference>
<dbReference type="Gene3D" id="3.30.450.20">
    <property type="entry name" value="PAS domain"/>
    <property type="match status" value="1"/>
</dbReference>
<dbReference type="InterPro" id="IPR052163">
    <property type="entry name" value="DGC-Regulatory_Protein"/>
</dbReference>
<keyword evidence="1" id="KW-0597">Phosphoprotein</keyword>
<dbReference type="STRING" id="709032.Sulku_1636"/>
<dbReference type="SMART" id="SM00267">
    <property type="entry name" value="GGDEF"/>
    <property type="match status" value="1"/>
</dbReference>
<dbReference type="SMART" id="SM00448">
    <property type="entry name" value="REC"/>
    <property type="match status" value="1"/>
</dbReference>
<dbReference type="HOGENOM" id="CLU_000445_11_28_7"/>
<dbReference type="InterPro" id="IPR013656">
    <property type="entry name" value="PAS_4"/>
</dbReference>